<dbReference type="Gene3D" id="3.40.50.720">
    <property type="entry name" value="NAD(P)-binding Rossmann-like Domain"/>
    <property type="match status" value="1"/>
</dbReference>
<dbReference type="Pfam" id="PF00106">
    <property type="entry name" value="adh_short"/>
    <property type="match status" value="1"/>
</dbReference>
<dbReference type="GO" id="GO:0016491">
    <property type="term" value="F:oxidoreductase activity"/>
    <property type="evidence" value="ECO:0007669"/>
    <property type="project" value="UniProtKB-KW"/>
</dbReference>
<dbReference type="Proteomes" id="UP001369958">
    <property type="component" value="Chromosome"/>
</dbReference>
<proteinExistence type="inferred from homology"/>
<dbReference type="RefSeq" id="WP_338608274.1">
    <property type="nucleotide sequence ID" value="NZ_CP146275.1"/>
</dbReference>
<keyword evidence="5" id="KW-1185">Reference proteome</keyword>
<protein>
    <submittedName>
        <fullName evidence="4">SDR family oxidoreductase</fullName>
        <ecNumber evidence="4">1.1.-.-</ecNumber>
    </submittedName>
</protein>
<evidence type="ECO:0000256" key="2">
    <source>
        <dbReference type="ARBA" id="ARBA00023002"/>
    </source>
</evidence>
<comment type="similarity">
    <text evidence="1 3">Belongs to the short-chain dehydrogenases/reductases (SDR) family.</text>
</comment>
<gene>
    <name evidence="4" type="ORF">V6617_17890</name>
</gene>
<dbReference type="PRINTS" id="PR00080">
    <property type="entry name" value="SDRFAMILY"/>
</dbReference>
<dbReference type="EC" id="1.1.-.-" evidence="4"/>
<evidence type="ECO:0000256" key="1">
    <source>
        <dbReference type="ARBA" id="ARBA00006484"/>
    </source>
</evidence>
<accession>A0ABZ2HZ94</accession>
<dbReference type="PANTHER" id="PTHR43976">
    <property type="entry name" value="SHORT CHAIN DEHYDROGENASE"/>
    <property type="match status" value="1"/>
</dbReference>
<dbReference type="InterPro" id="IPR002347">
    <property type="entry name" value="SDR_fam"/>
</dbReference>
<sequence>MSKTVLITGASSGLGRQTAKFFHAKGWNVVATMRGPDRETELNQLDRTIVTRLDVQDPASIDSAVEAALDRFGALDVLINNAGYGAYGPLEATPIDSIRRQFEVNVLGLLATTRAVLPTFRTNRRGTIVNISSVGGRLAFPLGSLYHGTKFAVEGISEALQYELSAIGARVKVVEPGGMRTEFAGRSFELNNDATMSEYQPLAQSLFDLLGPMLEQGSTPEAIAEIVYAAAIDSSDRLCFEAGPDAVSMLAQRRATDDDAFYAGMKQQFGLA</sequence>
<evidence type="ECO:0000256" key="3">
    <source>
        <dbReference type="RuleBase" id="RU000363"/>
    </source>
</evidence>
<organism evidence="4 5">
    <name type="scientific">Pelagibacterium nitratireducens</name>
    <dbReference type="NCBI Taxonomy" id="1046114"/>
    <lineage>
        <taxon>Bacteria</taxon>
        <taxon>Pseudomonadati</taxon>
        <taxon>Pseudomonadota</taxon>
        <taxon>Alphaproteobacteria</taxon>
        <taxon>Hyphomicrobiales</taxon>
        <taxon>Devosiaceae</taxon>
        <taxon>Pelagibacterium</taxon>
    </lineage>
</organism>
<dbReference type="EMBL" id="CP146275">
    <property type="protein sequence ID" value="WWT32852.1"/>
    <property type="molecule type" value="Genomic_DNA"/>
</dbReference>
<dbReference type="PRINTS" id="PR00081">
    <property type="entry name" value="GDHRDH"/>
</dbReference>
<evidence type="ECO:0000313" key="5">
    <source>
        <dbReference type="Proteomes" id="UP001369958"/>
    </source>
</evidence>
<dbReference type="InterPro" id="IPR051911">
    <property type="entry name" value="SDR_oxidoreductase"/>
</dbReference>
<name>A0ABZ2HZ94_9HYPH</name>
<dbReference type="CDD" id="cd05374">
    <property type="entry name" value="17beta-HSD-like_SDR_c"/>
    <property type="match status" value="1"/>
</dbReference>
<keyword evidence="2 4" id="KW-0560">Oxidoreductase</keyword>
<dbReference type="PANTHER" id="PTHR43976:SF16">
    <property type="entry name" value="SHORT-CHAIN DEHYDROGENASE_REDUCTASE FAMILY PROTEIN"/>
    <property type="match status" value="1"/>
</dbReference>
<reference evidence="4 5" key="1">
    <citation type="submission" date="2024-02" db="EMBL/GenBank/DDBJ databases">
        <title>Complete genome sequence of Pelagibacterium nitratireducens ZH15.</title>
        <authorList>
            <person name="Zhao L.H."/>
        </authorList>
    </citation>
    <scope>NUCLEOTIDE SEQUENCE [LARGE SCALE GENOMIC DNA]</scope>
    <source>
        <strain evidence="4 5">ZH15</strain>
    </source>
</reference>
<dbReference type="SUPFAM" id="SSF51735">
    <property type="entry name" value="NAD(P)-binding Rossmann-fold domains"/>
    <property type="match status" value="1"/>
</dbReference>
<dbReference type="InterPro" id="IPR036291">
    <property type="entry name" value="NAD(P)-bd_dom_sf"/>
</dbReference>
<evidence type="ECO:0000313" key="4">
    <source>
        <dbReference type="EMBL" id="WWT32852.1"/>
    </source>
</evidence>